<feature type="transmembrane region" description="Helical" evidence="1">
    <location>
        <begin position="20"/>
        <end position="44"/>
    </location>
</feature>
<proteinExistence type="predicted"/>
<dbReference type="EMBL" id="VDUZ01000005">
    <property type="protein sequence ID" value="TXL79461.1"/>
    <property type="molecule type" value="Genomic_DNA"/>
</dbReference>
<dbReference type="PROSITE" id="PS51257">
    <property type="entry name" value="PROKAR_LIPOPROTEIN"/>
    <property type="match status" value="1"/>
</dbReference>
<keyword evidence="3" id="KW-1185">Reference proteome</keyword>
<evidence type="ECO:0000313" key="3">
    <source>
        <dbReference type="Proteomes" id="UP000321638"/>
    </source>
</evidence>
<dbReference type="AlphaFoldDB" id="A0A5C8PSV8"/>
<keyword evidence="1" id="KW-1133">Transmembrane helix</keyword>
<protein>
    <submittedName>
        <fullName evidence="2">Uncharacterized protein</fullName>
    </submittedName>
</protein>
<dbReference type="Proteomes" id="UP000321638">
    <property type="component" value="Unassembled WGS sequence"/>
</dbReference>
<sequence>MSFLRHGLYWTDHLRWYQRVCLVLWWLGVFLFMACLAIAVALLYMTRLERSGIQSALAVALIGIALLIAARALLAFATRRARRRSKNVY</sequence>
<organism evidence="2 3">
    <name type="scientific">Vineibacter terrae</name>
    <dbReference type="NCBI Taxonomy" id="2586908"/>
    <lineage>
        <taxon>Bacteria</taxon>
        <taxon>Pseudomonadati</taxon>
        <taxon>Pseudomonadota</taxon>
        <taxon>Alphaproteobacteria</taxon>
        <taxon>Hyphomicrobiales</taxon>
        <taxon>Vineibacter</taxon>
    </lineage>
</organism>
<accession>A0A5C8PSV8</accession>
<name>A0A5C8PSV8_9HYPH</name>
<evidence type="ECO:0000313" key="2">
    <source>
        <dbReference type="EMBL" id="TXL79461.1"/>
    </source>
</evidence>
<feature type="transmembrane region" description="Helical" evidence="1">
    <location>
        <begin position="56"/>
        <end position="77"/>
    </location>
</feature>
<keyword evidence="1" id="KW-0472">Membrane</keyword>
<dbReference type="OrthoDB" id="10008073at2"/>
<reference evidence="2 3" key="1">
    <citation type="submission" date="2019-06" db="EMBL/GenBank/DDBJ databases">
        <title>New taxonomy in bacterial strain CC-CFT640, isolated from vineyard.</title>
        <authorList>
            <person name="Lin S.-Y."/>
            <person name="Tsai C.-F."/>
            <person name="Young C.-C."/>
        </authorList>
    </citation>
    <scope>NUCLEOTIDE SEQUENCE [LARGE SCALE GENOMIC DNA]</scope>
    <source>
        <strain evidence="2 3">CC-CFT640</strain>
    </source>
</reference>
<gene>
    <name evidence="2" type="ORF">FHP25_05785</name>
</gene>
<comment type="caution">
    <text evidence="2">The sequence shown here is derived from an EMBL/GenBank/DDBJ whole genome shotgun (WGS) entry which is preliminary data.</text>
</comment>
<dbReference type="RefSeq" id="WP_147845967.1">
    <property type="nucleotide sequence ID" value="NZ_VDUZ01000005.1"/>
</dbReference>
<evidence type="ECO:0000256" key="1">
    <source>
        <dbReference type="SAM" id="Phobius"/>
    </source>
</evidence>
<keyword evidence="1" id="KW-0812">Transmembrane</keyword>